<keyword evidence="1" id="KW-0904">Protein phosphatase</keyword>
<dbReference type="InterPro" id="IPR001932">
    <property type="entry name" value="PPM-type_phosphatase-like_dom"/>
</dbReference>
<feature type="compositionally biased region" description="Low complexity" evidence="2">
    <location>
        <begin position="169"/>
        <end position="193"/>
    </location>
</feature>
<dbReference type="SMART" id="SM00332">
    <property type="entry name" value="PP2Cc"/>
    <property type="match status" value="1"/>
</dbReference>
<dbReference type="PROSITE" id="PS51746">
    <property type="entry name" value="PPM_2"/>
    <property type="match status" value="1"/>
</dbReference>
<reference evidence="4 5" key="1">
    <citation type="submission" date="2019-10" db="EMBL/GenBank/DDBJ databases">
        <authorList>
            <person name="Palmer J.M."/>
        </authorList>
    </citation>
    <scope>NUCLEOTIDE SEQUENCE [LARGE SCALE GENOMIC DNA]</scope>
    <source>
        <strain evidence="4 5">TWF730</strain>
    </source>
</reference>
<dbReference type="GO" id="GO:0046872">
    <property type="term" value="F:metal ion binding"/>
    <property type="evidence" value="ECO:0007669"/>
    <property type="project" value="UniProtKB-UniRule"/>
</dbReference>
<comment type="catalytic activity">
    <reaction evidence="1">
        <text>O-phospho-L-seryl-[protein] + H2O = L-seryl-[protein] + phosphate</text>
        <dbReference type="Rhea" id="RHEA:20629"/>
        <dbReference type="Rhea" id="RHEA-COMP:9863"/>
        <dbReference type="Rhea" id="RHEA-COMP:11604"/>
        <dbReference type="ChEBI" id="CHEBI:15377"/>
        <dbReference type="ChEBI" id="CHEBI:29999"/>
        <dbReference type="ChEBI" id="CHEBI:43474"/>
        <dbReference type="ChEBI" id="CHEBI:83421"/>
        <dbReference type="EC" id="3.1.3.16"/>
    </reaction>
</comment>
<dbReference type="PANTHER" id="PTHR12320">
    <property type="entry name" value="PROTEIN PHOSPHATASE 2C"/>
    <property type="match status" value="1"/>
</dbReference>
<dbReference type="EC" id="3.1.3.16" evidence="1"/>
<dbReference type="InterPro" id="IPR036457">
    <property type="entry name" value="PPM-type-like_dom_sf"/>
</dbReference>
<proteinExistence type="inferred from homology"/>
<dbReference type="Gene3D" id="3.60.40.10">
    <property type="entry name" value="PPM-type phosphatase domain"/>
    <property type="match status" value="1"/>
</dbReference>
<protein>
    <recommendedName>
        <fullName evidence="1">Protein phosphatase</fullName>
        <ecNumber evidence="1">3.1.3.16</ecNumber>
    </recommendedName>
</protein>
<accession>A0AAV9U9B5</accession>
<dbReference type="Pfam" id="PF13672">
    <property type="entry name" value="PP2C_2"/>
    <property type="match status" value="1"/>
</dbReference>
<comment type="caution">
    <text evidence="4">The sequence shown here is derived from an EMBL/GenBank/DDBJ whole genome shotgun (WGS) entry which is preliminary data.</text>
</comment>
<comment type="cofactor">
    <cofactor evidence="1">
        <name>Mg(2+)</name>
        <dbReference type="ChEBI" id="CHEBI:18420"/>
    </cofactor>
</comment>
<evidence type="ECO:0000313" key="5">
    <source>
        <dbReference type="Proteomes" id="UP001373714"/>
    </source>
</evidence>
<feature type="compositionally biased region" description="Polar residues" evidence="2">
    <location>
        <begin position="211"/>
        <end position="223"/>
    </location>
</feature>
<dbReference type="EMBL" id="JAVHNS010000012">
    <property type="protein sequence ID" value="KAK6338180.1"/>
    <property type="molecule type" value="Genomic_DNA"/>
</dbReference>
<dbReference type="SMART" id="SM00331">
    <property type="entry name" value="PP2C_SIG"/>
    <property type="match status" value="1"/>
</dbReference>
<feature type="region of interest" description="Disordered" evidence="2">
    <location>
        <begin position="162"/>
        <end position="234"/>
    </location>
</feature>
<sequence length="664" mass="71694">MAAGSTVALGSPTQKASSSSSVSSSSSRKRFVFDLHRKNNSSSSRSRADYFFDGNNNNLNYNDKKYNDDYYDDYYDDYDDYDDDDDKDGYHCDGDLYYSSNSDHDHVLSEDPSSSSLLLPVSYPTHPTTMLRSSLRSSKALSSLSRQATVAAARDLRDHFPSRHTLENSLHTLSLSPSRPSSSSLSSTGSRLGVHPNNLFQSSLLPPFLQGTPSPGPSYTNRATDADPESPPIPTNATESTVITDASDPNVSKFFQYGVSVSYVSKSKRWDPSNTFNFSPYKRVSFEEDWAMRKKGRPKTGQDAFFVSRVSDTGAVAFGVADGVGGYSMSGIDSADFSHTLCEDMAEISYHAEVPMRADMLIEAGYISACSNPNVLGGGSTACVGIAKPDGTIEAANLGDSGFVILRGGRVHHTSQPQTHAFNTPFQLSVIPLEVIEQARKFGGPVPISDRPRDAHVDIHDLQHGDVLIFATDGLWDNLSAQDVLRLVSNEMVAAGGWVETPDHGIQTGQDLSRLVDEDGDKPSIQTTIAKKVASKAKDMSVNSKIDGPFAKEVRRYFPGEVYHGGKRDDICVLCCVVVEWAIPAPKVDKAEAPAEDSDKKIEAAPEPPKAPEQQPPTTPPPPQTPPAEEVPPPQKEEAISAFAADHLRGLPGGGGPGAPSPRL</sequence>
<feature type="compositionally biased region" description="Low complexity" evidence="2">
    <location>
        <begin position="17"/>
        <end position="26"/>
    </location>
</feature>
<name>A0AAV9U9B5_9PEZI</name>
<dbReference type="GO" id="GO:0004722">
    <property type="term" value="F:protein serine/threonine phosphatase activity"/>
    <property type="evidence" value="ECO:0007669"/>
    <property type="project" value="UniProtKB-EC"/>
</dbReference>
<dbReference type="PANTHER" id="PTHR12320:SF1">
    <property type="entry name" value="PROTEIN PHOSPHATASE PTC7 HOMOLOG"/>
    <property type="match status" value="1"/>
</dbReference>
<feature type="region of interest" description="Disordered" evidence="2">
    <location>
        <begin position="589"/>
        <end position="664"/>
    </location>
</feature>
<dbReference type="InterPro" id="IPR039123">
    <property type="entry name" value="PPTC7"/>
</dbReference>
<feature type="domain" description="PPM-type phosphatase" evidence="3">
    <location>
        <begin position="283"/>
        <end position="578"/>
    </location>
</feature>
<evidence type="ECO:0000259" key="3">
    <source>
        <dbReference type="PROSITE" id="PS51746"/>
    </source>
</evidence>
<dbReference type="Proteomes" id="UP001373714">
    <property type="component" value="Unassembled WGS sequence"/>
</dbReference>
<keyword evidence="5" id="KW-1185">Reference proteome</keyword>
<comment type="cofactor">
    <cofactor evidence="1">
        <name>Mn(2+)</name>
        <dbReference type="ChEBI" id="CHEBI:29035"/>
    </cofactor>
</comment>
<keyword evidence="1" id="KW-0464">Manganese</keyword>
<dbReference type="AlphaFoldDB" id="A0AAV9U9B5"/>
<gene>
    <name evidence="4" type="ORF">TWF730_002255</name>
</gene>
<feature type="compositionally biased region" description="Pro residues" evidence="2">
    <location>
        <begin position="606"/>
        <end position="634"/>
    </location>
</feature>
<keyword evidence="1" id="KW-0460">Magnesium</keyword>
<evidence type="ECO:0000256" key="1">
    <source>
        <dbReference type="RuleBase" id="RU366020"/>
    </source>
</evidence>
<feature type="region of interest" description="Disordered" evidence="2">
    <location>
        <begin position="1"/>
        <end position="29"/>
    </location>
</feature>
<evidence type="ECO:0000256" key="2">
    <source>
        <dbReference type="SAM" id="MobiDB-lite"/>
    </source>
</evidence>
<evidence type="ECO:0000313" key="4">
    <source>
        <dbReference type="EMBL" id="KAK6338180.1"/>
    </source>
</evidence>
<comment type="catalytic activity">
    <reaction evidence="1">
        <text>O-phospho-L-threonyl-[protein] + H2O = L-threonyl-[protein] + phosphate</text>
        <dbReference type="Rhea" id="RHEA:47004"/>
        <dbReference type="Rhea" id="RHEA-COMP:11060"/>
        <dbReference type="Rhea" id="RHEA-COMP:11605"/>
        <dbReference type="ChEBI" id="CHEBI:15377"/>
        <dbReference type="ChEBI" id="CHEBI:30013"/>
        <dbReference type="ChEBI" id="CHEBI:43474"/>
        <dbReference type="ChEBI" id="CHEBI:61977"/>
        <dbReference type="EC" id="3.1.3.16"/>
    </reaction>
</comment>
<organism evidence="4 5">
    <name type="scientific">Orbilia blumenaviensis</name>
    <dbReference type="NCBI Taxonomy" id="1796055"/>
    <lineage>
        <taxon>Eukaryota</taxon>
        <taxon>Fungi</taxon>
        <taxon>Dikarya</taxon>
        <taxon>Ascomycota</taxon>
        <taxon>Pezizomycotina</taxon>
        <taxon>Orbiliomycetes</taxon>
        <taxon>Orbiliales</taxon>
        <taxon>Orbiliaceae</taxon>
        <taxon>Orbilia</taxon>
    </lineage>
</organism>
<keyword evidence="1" id="KW-0479">Metal-binding</keyword>
<dbReference type="SUPFAM" id="SSF81606">
    <property type="entry name" value="PP2C-like"/>
    <property type="match status" value="1"/>
</dbReference>
<keyword evidence="1" id="KW-0378">Hydrolase</keyword>
<comment type="similarity">
    <text evidence="1">Belongs to the PP2C family.</text>
</comment>
<dbReference type="CDD" id="cd00143">
    <property type="entry name" value="PP2Cc"/>
    <property type="match status" value="1"/>
</dbReference>
<feature type="compositionally biased region" description="Basic and acidic residues" evidence="2">
    <location>
        <begin position="589"/>
        <end position="604"/>
    </location>
</feature>